<dbReference type="AlphaFoldDB" id="A0A9P8C078"/>
<sequence>MANTNAPLPFFSSCDVADALQVLRKSENIPNLEAAGYVPDIHLWSPLFKAGNTRGNIPLLALFSKGMVPITDKSAPKLSEHFADTIPEGSVICISQPENMANAVWGGLMTARAQIRGALGVVVDGRIRDLNEQREAGFPVFAKTTSIMGAGDHTRASRINVPITMQPNKDHPAVTIHAGDYVVADADGVVVIPKDLLAKVEAQCKKATAIDDQCMTALKNGEGIAVTFKKYRG</sequence>
<dbReference type="InterPro" id="IPR036704">
    <property type="entry name" value="RraA/RraA-like_sf"/>
</dbReference>
<evidence type="ECO:0008006" key="4">
    <source>
        <dbReference type="Google" id="ProtNLM"/>
    </source>
</evidence>
<feature type="binding site" evidence="1">
    <location>
        <begin position="106"/>
        <end position="109"/>
    </location>
    <ligand>
        <name>substrate</name>
    </ligand>
</feature>
<keyword evidence="1" id="KW-0460">Magnesium</keyword>
<accession>A0A9P8C078</accession>
<dbReference type="EMBL" id="JAHRHY010000001">
    <property type="protein sequence ID" value="KAG9073317.1"/>
    <property type="molecule type" value="Genomic_DNA"/>
</dbReference>
<dbReference type="Gene3D" id="3.50.30.40">
    <property type="entry name" value="Ribonuclease E inhibitor RraA/RraA-like"/>
    <property type="match status" value="1"/>
</dbReference>
<reference evidence="2" key="1">
    <citation type="submission" date="2021-06" db="EMBL/GenBank/DDBJ databases">
        <title>Genome Sequence of Mortierella hyaline Strain SCG-10, a Cold-Adapted, Nitrate-Reducing Fungus Isolated from Soil in Minnesota, USA.</title>
        <authorList>
            <person name="Aldossari N."/>
        </authorList>
    </citation>
    <scope>NUCLEOTIDE SEQUENCE</scope>
    <source>
        <strain evidence="2">SCG-10</strain>
    </source>
</reference>
<dbReference type="SUPFAM" id="SSF89562">
    <property type="entry name" value="RraA-like"/>
    <property type="match status" value="1"/>
</dbReference>
<protein>
    <recommendedName>
        <fullName evidence="4">RraA-like protein</fullName>
    </recommendedName>
</protein>
<evidence type="ECO:0000313" key="3">
    <source>
        <dbReference type="Proteomes" id="UP000707451"/>
    </source>
</evidence>
<dbReference type="PANTHER" id="PTHR33254:SF4">
    <property type="entry name" value="4-HYDROXY-4-METHYL-2-OXOGLUTARATE ALDOLASE 3-RELATED"/>
    <property type="match status" value="1"/>
</dbReference>
<evidence type="ECO:0000313" key="2">
    <source>
        <dbReference type="EMBL" id="KAG9073317.1"/>
    </source>
</evidence>
<evidence type="ECO:0000256" key="1">
    <source>
        <dbReference type="PIRSR" id="PIRSR605493-1"/>
    </source>
</evidence>
<comment type="caution">
    <text evidence="2">The sequence shown here is derived from an EMBL/GenBank/DDBJ whole genome shotgun (WGS) entry which is preliminary data.</text>
</comment>
<comment type="cofactor">
    <cofactor evidence="1">
        <name>Mg(2+)</name>
        <dbReference type="ChEBI" id="CHEBI:18420"/>
    </cofactor>
</comment>
<keyword evidence="3" id="KW-1185">Reference proteome</keyword>
<gene>
    <name evidence="2" type="ORF">KI688_001109</name>
</gene>
<dbReference type="InterPro" id="IPR005493">
    <property type="entry name" value="RraA/RraA-like"/>
</dbReference>
<keyword evidence="1" id="KW-0479">Metal-binding</keyword>
<dbReference type="PANTHER" id="PTHR33254">
    <property type="entry name" value="4-HYDROXY-4-METHYL-2-OXOGLUTARATE ALDOLASE 3-RELATED"/>
    <property type="match status" value="1"/>
</dbReference>
<proteinExistence type="predicted"/>
<dbReference type="Proteomes" id="UP000707451">
    <property type="component" value="Unassembled WGS sequence"/>
</dbReference>
<dbReference type="Pfam" id="PF03737">
    <property type="entry name" value="RraA-like"/>
    <property type="match status" value="1"/>
</dbReference>
<dbReference type="GO" id="GO:0046872">
    <property type="term" value="F:metal ion binding"/>
    <property type="evidence" value="ECO:0007669"/>
    <property type="project" value="UniProtKB-KW"/>
</dbReference>
<dbReference type="CDD" id="cd16841">
    <property type="entry name" value="RraA_family"/>
    <property type="match status" value="1"/>
</dbReference>
<organism evidence="2 3">
    <name type="scientific">Linnemannia hyalina</name>
    <dbReference type="NCBI Taxonomy" id="64524"/>
    <lineage>
        <taxon>Eukaryota</taxon>
        <taxon>Fungi</taxon>
        <taxon>Fungi incertae sedis</taxon>
        <taxon>Mucoromycota</taxon>
        <taxon>Mortierellomycotina</taxon>
        <taxon>Mortierellomycetes</taxon>
        <taxon>Mortierellales</taxon>
        <taxon>Mortierellaceae</taxon>
        <taxon>Linnemannia</taxon>
    </lineage>
</organism>
<feature type="binding site" evidence="1">
    <location>
        <position position="129"/>
    </location>
    <ligand>
        <name>Mg(2+)</name>
        <dbReference type="ChEBI" id="CHEBI:18420"/>
    </ligand>
</feature>
<name>A0A9P8C078_9FUNG</name>
<dbReference type="OrthoDB" id="1476984at2759"/>
<feature type="binding site" evidence="1">
    <location>
        <position position="128"/>
    </location>
    <ligand>
        <name>substrate</name>
    </ligand>
</feature>
<dbReference type="GO" id="GO:0008948">
    <property type="term" value="F:oxaloacetate decarboxylase activity"/>
    <property type="evidence" value="ECO:0007669"/>
    <property type="project" value="TreeGrafter"/>
</dbReference>
<dbReference type="GO" id="GO:0047443">
    <property type="term" value="F:4-hydroxy-4-methyl-2-oxoglutarate aldolase activity"/>
    <property type="evidence" value="ECO:0007669"/>
    <property type="project" value="TreeGrafter"/>
</dbReference>